<evidence type="ECO:0000313" key="3">
    <source>
        <dbReference type="Proteomes" id="UP001549145"/>
    </source>
</evidence>
<dbReference type="InterPro" id="IPR038740">
    <property type="entry name" value="BioF2-like_GNAT_dom"/>
</dbReference>
<name>A0ABV2L461_9HYPH</name>
<dbReference type="Pfam" id="PF13480">
    <property type="entry name" value="Acetyltransf_6"/>
    <property type="match status" value="1"/>
</dbReference>
<keyword evidence="3" id="KW-1185">Reference proteome</keyword>
<evidence type="ECO:0000259" key="1">
    <source>
        <dbReference type="Pfam" id="PF13480"/>
    </source>
</evidence>
<reference evidence="2 3" key="1">
    <citation type="submission" date="2024-06" db="EMBL/GenBank/DDBJ databases">
        <title>Genomic Encyclopedia of Type Strains, Phase IV (KMG-IV): sequencing the most valuable type-strain genomes for metagenomic binning, comparative biology and taxonomic classification.</title>
        <authorList>
            <person name="Goeker M."/>
        </authorList>
    </citation>
    <scope>NUCLEOTIDE SEQUENCE [LARGE SCALE GENOMIC DNA]</scope>
    <source>
        <strain evidence="2 3">DSM 21331</strain>
    </source>
</reference>
<accession>A0ABV2L461</accession>
<dbReference type="Proteomes" id="UP001549145">
    <property type="component" value="Unassembled WGS sequence"/>
</dbReference>
<dbReference type="EMBL" id="JBEPMM010000005">
    <property type="protein sequence ID" value="MET3692612.1"/>
    <property type="molecule type" value="Genomic_DNA"/>
</dbReference>
<evidence type="ECO:0000313" key="2">
    <source>
        <dbReference type="EMBL" id="MET3692612.1"/>
    </source>
</evidence>
<comment type="caution">
    <text evidence="2">The sequence shown here is derived from an EMBL/GenBank/DDBJ whole genome shotgun (WGS) entry which is preliminary data.</text>
</comment>
<sequence>MHARLQGGFSAEVFDDLASVEALWRGMEADAAVMGTPYQRFDWVSAFAAARPGADLQIVVLRDAGGRPRVLLPLVVAREGGVRVARVVGCKHANYHMPLFASREAAAMRPEDLIEHLRVFGCGAGIDVFALSHQPRFWDGAANPLGARAERAASDAYGLILGPDPESTVKRVFSGDARKKLRSKEKKLVEAFGPVACRRAGTAEEVRHYLSAFYEQKAQRFAAMGVANPYADPLIRAFLARGTALEPGTDPAIEVTALVATRTDRVFAVFAGAVDGQRYSGMMTSFDADPLVSRSSPGDILLHHLIADQTARGRRAFDLGVGEARYKASICDETIELGETTIPVTLRGHLFALRAVGTARLKRRIKRDPRLMALARRLRRRAVAPAAE</sequence>
<gene>
    <name evidence="2" type="ORF">ABID43_002152</name>
</gene>
<protein>
    <submittedName>
        <fullName evidence="2">CelD/BcsL family acetyltransferase involved in cellulose biosynthesis</fullName>
    </submittedName>
</protein>
<proteinExistence type="predicted"/>
<feature type="domain" description="BioF2-like acetyltransferase" evidence="1">
    <location>
        <begin position="176"/>
        <end position="327"/>
    </location>
</feature>
<organism evidence="2 3">
    <name type="scientific">Methylobacterium goesingense</name>
    <dbReference type="NCBI Taxonomy" id="243690"/>
    <lineage>
        <taxon>Bacteria</taxon>
        <taxon>Pseudomonadati</taxon>
        <taxon>Pseudomonadota</taxon>
        <taxon>Alphaproteobacteria</taxon>
        <taxon>Hyphomicrobiales</taxon>
        <taxon>Methylobacteriaceae</taxon>
        <taxon>Methylobacterium</taxon>
    </lineage>
</organism>
<dbReference type="InterPro" id="IPR016181">
    <property type="entry name" value="Acyl_CoA_acyltransferase"/>
</dbReference>
<dbReference type="SUPFAM" id="SSF55729">
    <property type="entry name" value="Acyl-CoA N-acyltransferases (Nat)"/>
    <property type="match status" value="1"/>
</dbReference>